<comment type="caution">
    <text evidence="5">The sequence shown here is derived from an EMBL/GenBank/DDBJ whole genome shotgun (WGS) entry which is preliminary data.</text>
</comment>
<dbReference type="Pfam" id="PF12802">
    <property type="entry name" value="MarR_2"/>
    <property type="match status" value="1"/>
</dbReference>
<dbReference type="PROSITE" id="PS01117">
    <property type="entry name" value="HTH_MARR_1"/>
    <property type="match status" value="1"/>
</dbReference>
<evidence type="ECO:0000259" key="4">
    <source>
        <dbReference type="PROSITE" id="PS50995"/>
    </source>
</evidence>
<evidence type="ECO:0000313" key="5">
    <source>
        <dbReference type="EMBL" id="MBK1817319.1"/>
    </source>
</evidence>
<dbReference type="AlphaFoldDB" id="A0A934R5H3"/>
<keyword evidence="6" id="KW-1185">Reference proteome</keyword>
<dbReference type="InterPro" id="IPR036388">
    <property type="entry name" value="WH-like_DNA-bd_sf"/>
</dbReference>
<evidence type="ECO:0000256" key="3">
    <source>
        <dbReference type="ARBA" id="ARBA00023163"/>
    </source>
</evidence>
<accession>A0A934R5H3</accession>
<dbReference type="SUPFAM" id="SSF46785">
    <property type="entry name" value="Winged helix' DNA-binding domain"/>
    <property type="match status" value="1"/>
</dbReference>
<proteinExistence type="predicted"/>
<dbReference type="InterPro" id="IPR036390">
    <property type="entry name" value="WH_DNA-bd_sf"/>
</dbReference>
<keyword evidence="2" id="KW-0238">DNA-binding</keyword>
<gene>
    <name evidence="5" type="ORF">JIN84_16990</name>
</gene>
<evidence type="ECO:0000256" key="2">
    <source>
        <dbReference type="ARBA" id="ARBA00023125"/>
    </source>
</evidence>
<feature type="domain" description="HTH marR-type" evidence="4">
    <location>
        <begin position="9"/>
        <end position="142"/>
    </location>
</feature>
<dbReference type="InterPro" id="IPR000835">
    <property type="entry name" value="HTH_MarR-typ"/>
</dbReference>
<dbReference type="InterPro" id="IPR039422">
    <property type="entry name" value="MarR/SlyA-like"/>
</dbReference>
<dbReference type="EMBL" id="JAENIK010000012">
    <property type="protein sequence ID" value="MBK1817319.1"/>
    <property type="molecule type" value="Genomic_DNA"/>
</dbReference>
<evidence type="ECO:0000313" key="6">
    <source>
        <dbReference type="Proteomes" id="UP000600139"/>
    </source>
</evidence>
<evidence type="ECO:0000256" key="1">
    <source>
        <dbReference type="ARBA" id="ARBA00023015"/>
    </source>
</evidence>
<organism evidence="5 6">
    <name type="scientific">Luteolibacter yonseiensis</name>
    <dbReference type="NCBI Taxonomy" id="1144680"/>
    <lineage>
        <taxon>Bacteria</taxon>
        <taxon>Pseudomonadati</taxon>
        <taxon>Verrucomicrobiota</taxon>
        <taxon>Verrucomicrobiia</taxon>
        <taxon>Verrucomicrobiales</taxon>
        <taxon>Verrucomicrobiaceae</taxon>
        <taxon>Luteolibacter</taxon>
    </lineage>
</organism>
<protein>
    <submittedName>
        <fullName evidence="5">MarR family transcriptional regulator</fullName>
    </submittedName>
</protein>
<dbReference type="PROSITE" id="PS50995">
    <property type="entry name" value="HTH_MARR_2"/>
    <property type="match status" value="1"/>
</dbReference>
<dbReference type="SMART" id="SM00347">
    <property type="entry name" value="HTH_MARR"/>
    <property type="match status" value="1"/>
</dbReference>
<dbReference type="GO" id="GO:0003677">
    <property type="term" value="F:DNA binding"/>
    <property type="evidence" value="ECO:0007669"/>
    <property type="project" value="UniProtKB-KW"/>
</dbReference>
<dbReference type="Proteomes" id="UP000600139">
    <property type="component" value="Unassembled WGS sequence"/>
</dbReference>
<name>A0A934R5H3_9BACT</name>
<keyword evidence="3" id="KW-0804">Transcription</keyword>
<keyword evidence="1" id="KW-0805">Transcription regulation</keyword>
<dbReference type="InterPro" id="IPR023187">
    <property type="entry name" value="Tscrpt_reg_MarR-type_CS"/>
</dbReference>
<sequence length="142" mass="16042">MSAGKQILTHEDYTRLADFRYALRCFLEFSEKAAAAEGLTPQQHQALLVIRASPGAQANIGRLAERLRIRHHSAVELAKRLEVAGLVVRETSPADRRSVILRLTEEGGNRLEYLTHVHRNELRQLSPEIMALFQSMEREGDA</sequence>
<dbReference type="PANTHER" id="PTHR33164">
    <property type="entry name" value="TRANSCRIPTIONAL REGULATOR, MARR FAMILY"/>
    <property type="match status" value="1"/>
</dbReference>
<dbReference type="RefSeq" id="WP_200352264.1">
    <property type="nucleotide sequence ID" value="NZ_BAABHZ010000001.1"/>
</dbReference>
<dbReference type="GO" id="GO:0003700">
    <property type="term" value="F:DNA-binding transcription factor activity"/>
    <property type="evidence" value="ECO:0007669"/>
    <property type="project" value="InterPro"/>
</dbReference>
<dbReference type="Gene3D" id="1.10.10.10">
    <property type="entry name" value="Winged helix-like DNA-binding domain superfamily/Winged helix DNA-binding domain"/>
    <property type="match status" value="1"/>
</dbReference>
<dbReference type="PANTHER" id="PTHR33164:SF43">
    <property type="entry name" value="HTH-TYPE TRANSCRIPTIONAL REPRESSOR YETL"/>
    <property type="match status" value="1"/>
</dbReference>
<reference evidence="5" key="1">
    <citation type="submission" date="2021-01" db="EMBL/GenBank/DDBJ databases">
        <title>Modified the classification status of verrucomicrobia.</title>
        <authorList>
            <person name="Feng X."/>
        </authorList>
    </citation>
    <scope>NUCLEOTIDE SEQUENCE</scope>
    <source>
        <strain evidence="5">JCM 18052</strain>
    </source>
</reference>
<dbReference type="GO" id="GO:0006950">
    <property type="term" value="P:response to stress"/>
    <property type="evidence" value="ECO:0007669"/>
    <property type="project" value="TreeGrafter"/>
</dbReference>